<dbReference type="PANTHER" id="PTHR45339:SF1">
    <property type="entry name" value="HYBRID SIGNAL TRANSDUCTION HISTIDINE KINASE J"/>
    <property type="match status" value="1"/>
</dbReference>
<protein>
    <recommendedName>
        <fullName evidence="4">Response regulatory domain-containing protein</fullName>
    </recommendedName>
</protein>
<dbReference type="SUPFAM" id="SSF52172">
    <property type="entry name" value="CheY-like"/>
    <property type="match status" value="1"/>
</dbReference>
<evidence type="ECO:0000256" key="1">
    <source>
        <dbReference type="ARBA" id="ARBA00022553"/>
    </source>
</evidence>
<organism evidence="5 6">
    <name type="scientific">Nostoc cf. commune SO-36</name>
    <dbReference type="NCBI Taxonomy" id="449208"/>
    <lineage>
        <taxon>Bacteria</taxon>
        <taxon>Bacillati</taxon>
        <taxon>Cyanobacteriota</taxon>
        <taxon>Cyanophyceae</taxon>
        <taxon>Nostocales</taxon>
        <taxon>Nostocaceae</taxon>
        <taxon>Nostoc</taxon>
    </lineage>
</organism>
<feature type="modified residue" description="4-aspartylphosphate" evidence="3">
    <location>
        <position position="96"/>
    </location>
</feature>
<evidence type="ECO:0000256" key="2">
    <source>
        <dbReference type="ARBA" id="ARBA00023012"/>
    </source>
</evidence>
<sequence length="137" mass="15502">MGYYYCPCLAGTLFSCKSLTIEKLQYSAYPESSNLIVLPKTDLKPPLILLAEDNQANIDTMSDYLESQGYHLILANNGQQAIDLVRDQRPDLIVMDIQMPGMDGLEAMRRIRDDRQFMHIPMIALTALAMPSDRQAF</sequence>
<proteinExistence type="predicted"/>
<keyword evidence="1 3" id="KW-0597">Phosphoprotein</keyword>
<evidence type="ECO:0000313" key="6">
    <source>
        <dbReference type="Proteomes" id="UP001055453"/>
    </source>
</evidence>
<dbReference type="PROSITE" id="PS50110">
    <property type="entry name" value="RESPONSE_REGULATORY"/>
    <property type="match status" value="1"/>
</dbReference>
<evidence type="ECO:0000256" key="3">
    <source>
        <dbReference type="PROSITE-ProRule" id="PRU00169"/>
    </source>
</evidence>
<dbReference type="PANTHER" id="PTHR45339">
    <property type="entry name" value="HYBRID SIGNAL TRANSDUCTION HISTIDINE KINASE J"/>
    <property type="match status" value="1"/>
</dbReference>
<reference evidence="5" key="1">
    <citation type="submission" date="2022-04" db="EMBL/GenBank/DDBJ databases">
        <title>Complete genome sequence of a cyanobacterium, Nostoc sp. SO-36, isolated in Antarctica.</title>
        <authorList>
            <person name="Kanesaki Y."/>
            <person name="Effendi D."/>
            <person name="Sakamoto T."/>
            <person name="Ohtani S."/>
            <person name="Awai K."/>
        </authorList>
    </citation>
    <scope>NUCLEOTIDE SEQUENCE</scope>
    <source>
        <strain evidence="5">SO-36</strain>
    </source>
</reference>
<keyword evidence="6" id="KW-1185">Reference proteome</keyword>
<dbReference type="Proteomes" id="UP001055453">
    <property type="component" value="Chromosome"/>
</dbReference>
<name>A0ABM7Z516_NOSCO</name>
<gene>
    <name evidence="5" type="ORF">ANSO36C_39410</name>
</gene>
<dbReference type="InterPro" id="IPR011006">
    <property type="entry name" value="CheY-like_superfamily"/>
</dbReference>
<evidence type="ECO:0000313" key="5">
    <source>
        <dbReference type="EMBL" id="BDI18139.1"/>
    </source>
</evidence>
<evidence type="ECO:0000259" key="4">
    <source>
        <dbReference type="PROSITE" id="PS50110"/>
    </source>
</evidence>
<dbReference type="EMBL" id="AP025732">
    <property type="protein sequence ID" value="BDI18139.1"/>
    <property type="molecule type" value="Genomic_DNA"/>
</dbReference>
<keyword evidence="2" id="KW-0902">Two-component regulatory system</keyword>
<dbReference type="Pfam" id="PF00072">
    <property type="entry name" value="Response_reg"/>
    <property type="match status" value="1"/>
</dbReference>
<dbReference type="Gene3D" id="3.40.50.2300">
    <property type="match status" value="1"/>
</dbReference>
<accession>A0ABM7Z516</accession>
<feature type="domain" description="Response regulatory" evidence="4">
    <location>
        <begin position="47"/>
        <end position="137"/>
    </location>
</feature>
<dbReference type="SMART" id="SM00448">
    <property type="entry name" value="REC"/>
    <property type="match status" value="1"/>
</dbReference>
<dbReference type="InterPro" id="IPR001789">
    <property type="entry name" value="Sig_transdc_resp-reg_receiver"/>
</dbReference>